<name>A0A6M6BHZ9_9BACT</name>
<dbReference type="KEGG" id="hts:HMJ29_12025"/>
<organism evidence="6 7">
    <name type="scientific">Hymenobacter taeanensis</name>
    <dbReference type="NCBI Taxonomy" id="2735321"/>
    <lineage>
        <taxon>Bacteria</taxon>
        <taxon>Pseudomonadati</taxon>
        <taxon>Bacteroidota</taxon>
        <taxon>Cytophagia</taxon>
        <taxon>Cytophagales</taxon>
        <taxon>Hymenobacteraceae</taxon>
        <taxon>Hymenobacter</taxon>
    </lineage>
</organism>
<feature type="transmembrane region" description="Helical" evidence="5">
    <location>
        <begin position="119"/>
        <end position="141"/>
    </location>
</feature>
<reference evidence="6 7" key="1">
    <citation type="submission" date="2020-05" db="EMBL/GenBank/DDBJ databases">
        <title>Complete genome sequence of Hymenobacter sp. TS19 in Coasted Sand Dune.</title>
        <authorList>
            <person name="Lee J.-H."/>
            <person name="Jung J.-H."/>
            <person name="Jeong S."/>
            <person name="Zhao L."/>
            <person name="Kim M.-K."/>
            <person name="Seo H.-S."/>
            <person name="Lim S."/>
        </authorList>
    </citation>
    <scope>NUCLEOTIDE SEQUENCE [LARGE SCALE GENOMIC DNA]</scope>
    <source>
        <strain evidence="6 7">TS19</strain>
    </source>
</reference>
<feature type="transmembrane region" description="Helical" evidence="5">
    <location>
        <begin position="75"/>
        <end position="91"/>
    </location>
</feature>
<dbReference type="EMBL" id="CP053538">
    <property type="protein sequence ID" value="QJX47630.1"/>
    <property type="molecule type" value="Genomic_DNA"/>
</dbReference>
<dbReference type="PANTHER" id="PTHR30520:SF2">
    <property type="entry name" value="INNER MEMBRANE PROTEIN YFDC"/>
    <property type="match status" value="1"/>
</dbReference>
<keyword evidence="2 5" id="KW-0812">Transmembrane</keyword>
<dbReference type="GO" id="GO:0015499">
    <property type="term" value="F:formate transmembrane transporter activity"/>
    <property type="evidence" value="ECO:0007669"/>
    <property type="project" value="TreeGrafter"/>
</dbReference>
<dbReference type="AlphaFoldDB" id="A0A6M6BHZ9"/>
<proteinExistence type="predicted"/>
<dbReference type="GO" id="GO:0005886">
    <property type="term" value="C:plasma membrane"/>
    <property type="evidence" value="ECO:0007669"/>
    <property type="project" value="TreeGrafter"/>
</dbReference>
<evidence type="ECO:0000256" key="3">
    <source>
        <dbReference type="ARBA" id="ARBA00022989"/>
    </source>
</evidence>
<evidence type="ECO:0000313" key="6">
    <source>
        <dbReference type="EMBL" id="QJX47630.1"/>
    </source>
</evidence>
<comment type="subcellular location">
    <subcellularLocation>
        <location evidence="1">Membrane</location>
        <topology evidence="1">Multi-pass membrane protein</topology>
    </subcellularLocation>
</comment>
<dbReference type="PANTHER" id="PTHR30520">
    <property type="entry name" value="FORMATE TRANSPORTER-RELATED"/>
    <property type="match status" value="1"/>
</dbReference>
<feature type="transmembrane region" description="Helical" evidence="5">
    <location>
        <begin position="42"/>
        <end position="63"/>
    </location>
</feature>
<dbReference type="Pfam" id="PF01226">
    <property type="entry name" value="Form_Nir_trans"/>
    <property type="match status" value="1"/>
</dbReference>
<evidence type="ECO:0000256" key="1">
    <source>
        <dbReference type="ARBA" id="ARBA00004141"/>
    </source>
</evidence>
<keyword evidence="3 5" id="KW-1133">Transmembrane helix</keyword>
<feature type="transmembrane region" description="Helical" evidence="5">
    <location>
        <begin position="171"/>
        <end position="189"/>
    </location>
</feature>
<keyword evidence="4 5" id="KW-0472">Membrane</keyword>
<feature type="transmembrane region" description="Helical" evidence="5">
    <location>
        <begin position="196"/>
        <end position="216"/>
    </location>
</feature>
<evidence type="ECO:0000313" key="7">
    <source>
        <dbReference type="Proteomes" id="UP000501623"/>
    </source>
</evidence>
<evidence type="ECO:0000256" key="4">
    <source>
        <dbReference type="ARBA" id="ARBA00023136"/>
    </source>
</evidence>
<sequence>MSEKKEVEEQQVEDRSSPTGRVIYKSILKEGKTELERPSPSLFWSALASGLSMGFSMVGQGLLDTYLPDAPWRPLVSSFGYSLGFLIVVLGRQQLFTENTLTPVLPLLQRPTFGMLGEVLRLWAIVLVANLIGAALFALAVTHSPAFDPDVKQAFAELGHKALEHSFGTTLIRGIFAGWLIALMVWLLPLAETARVWIIIILTYFVGLAHLSHVIAGSVETFTAAAMGYASWGSVLGSFVAPALIGNMIGGVMLVAVLNHAQIVAGGAGDDI</sequence>
<dbReference type="Gene3D" id="1.20.1080.10">
    <property type="entry name" value="Glycerol uptake facilitator protein"/>
    <property type="match status" value="1"/>
</dbReference>
<feature type="transmembrane region" description="Helical" evidence="5">
    <location>
        <begin position="236"/>
        <end position="258"/>
    </location>
</feature>
<evidence type="ECO:0000256" key="5">
    <source>
        <dbReference type="SAM" id="Phobius"/>
    </source>
</evidence>
<dbReference type="InterPro" id="IPR023271">
    <property type="entry name" value="Aquaporin-like"/>
</dbReference>
<accession>A0A6M6BHZ9</accession>
<evidence type="ECO:0000256" key="2">
    <source>
        <dbReference type="ARBA" id="ARBA00022692"/>
    </source>
</evidence>
<protein>
    <submittedName>
        <fullName evidence="6">Formate/nitrite transporter family protein</fullName>
    </submittedName>
</protein>
<gene>
    <name evidence="6" type="ORF">HMJ29_12025</name>
</gene>
<keyword evidence="7" id="KW-1185">Reference proteome</keyword>
<dbReference type="Proteomes" id="UP000501623">
    <property type="component" value="Chromosome"/>
</dbReference>
<dbReference type="InterPro" id="IPR000292">
    <property type="entry name" value="For/NO2_transpt"/>
</dbReference>
<dbReference type="RefSeq" id="WP_171591725.1">
    <property type="nucleotide sequence ID" value="NZ_CP053538.1"/>
</dbReference>